<dbReference type="SUPFAM" id="SSF102114">
    <property type="entry name" value="Radical SAM enzymes"/>
    <property type="match status" value="1"/>
</dbReference>
<protein>
    <recommendedName>
        <fullName evidence="1 12">GTP 3',8-cyclase</fullName>
        <ecNumber evidence="1 12">4.1.99.22</ecNumber>
    </recommendedName>
    <alternativeName>
        <fullName evidence="12">Molybdenum cofactor biosynthesis protein A</fullName>
    </alternativeName>
</protein>
<dbReference type="PROSITE" id="PS51918">
    <property type="entry name" value="RADICAL_SAM"/>
    <property type="match status" value="1"/>
</dbReference>
<dbReference type="PANTHER" id="PTHR22960">
    <property type="entry name" value="MOLYBDOPTERIN COFACTOR SYNTHESIS PROTEIN A"/>
    <property type="match status" value="1"/>
</dbReference>
<dbReference type="InterPro" id="IPR006638">
    <property type="entry name" value="Elp3/MiaA/NifB-like_rSAM"/>
</dbReference>
<dbReference type="AlphaFoldDB" id="M1MZJ8"/>
<dbReference type="Pfam" id="PF06463">
    <property type="entry name" value="Mob_synth_C"/>
    <property type="match status" value="1"/>
</dbReference>
<organism evidence="14 15">
    <name type="scientific">Clostridium saccharoperbutylacetonicum N1-4(HMT)</name>
    <dbReference type="NCBI Taxonomy" id="931276"/>
    <lineage>
        <taxon>Bacteria</taxon>
        <taxon>Bacillati</taxon>
        <taxon>Bacillota</taxon>
        <taxon>Clostridia</taxon>
        <taxon>Eubacteriales</taxon>
        <taxon>Clostridiaceae</taxon>
        <taxon>Clostridium</taxon>
    </lineage>
</organism>
<evidence type="ECO:0000256" key="12">
    <source>
        <dbReference type="HAMAP-Rule" id="MF_01225"/>
    </source>
</evidence>
<dbReference type="InterPro" id="IPR007197">
    <property type="entry name" value="rSAM"/>
</dbReference>
<feature type="binding site" evidence="12">
    <location>
        <begin position="256"/>
        <end position="258"/>
    </location>
    <ligand>
        <name>GTP</name>
        <dbReference type="ChEBI" id="CHEBI:37565"/>
    </ligand>
</feature>
<dbReference type="InterPro" id="IPR013483">
    <property type="entry name" value="MoaA"/>
</dbReference>
<evidence type="ECO:0000256" key="6">
    <source>
        <dbReference type="ARBA" id="ARBA00023004"/>
    </source>
</evidence>
<dbReference type="Proteomes" id="UP000011728">
    <property type="component" value="Chromosome"/>
</dbReference>
<comment type="function">
    <text evidence="12">Catalyzes the cyclization of GTP to (8S)-3',8-cyclo-7,8-dihydroguanosine 5'-triphosphate.</text>
</comment>
<evidence type="ECO:0000259" key="13">
    <source>
        <dbReference type="PROSITE" id="PS51918"/>
    </source>
</evidence>
<dbReference type="CDD" id="cd01335">
    <property type="entry name" value="Radical_SAM"/>
    <property type="match status" value="1"/>
</dbReference>
<sequence>MFDNYNRKIDYIRISVTDRCNLRCIYCMPEKGIKCLESKEILSYEEIIHLCENFAKIGISKVKITGGEPLVRKDLALLIKGIKNIKGINNITLTTNGILLEEQIDALADAGIDAINVSIDSLDKNTYKNITRVGNVDKVIRGINKVLEYKDIAVKINCVPIEGFNEKGILDVIKLAQNKNIHIRFIELMPIGFGKKINGISEDKIKKMINGRYGELIPHNKSIGNGPSKYYTLDNFQGKIGFISAVNHKFCDTCNRVRLTSNGFLKACLQFNEGQDLKSIIRNGKSDDELMEVIRKVIYDKPKENRFLDLNSSEKFEENIMSQIGG</sequence>
<dbReference type="KEGG" id="csr:Cspa_c30210"/>
<comment type="pathway">
    <text evidence="12">Cofactor biosynthesis; molybdopterin biosynthesis.</text>
</comment>
<feature type="binding site" evidence="12">
    <location>
        <position position="189"/>
    </location>
    <ligand>
        <name>S-adenosyl-L-methionine</name>
        <dbReference type="ChEBI" id="CHEBI:59789"/>
    </ligand>
</feature>
<dbReference type="PANTHER" id="PTHR22960:SF0">
    <property type="entry name" value="MOLYBDENUM COFACTOR BIOSYNTHESIS PROTEIN 1"/>
    <property type="match status" value="1"/>
</dbReference>
<keyword evidence="10 12" id="KW-0456">Lyase</keyword>
<feature type="binding site" evidence="12">
    <location>
        <position position="94"/>
    </location>
    <ligand>
        <name>GTP</name>
        <dbReference type="ChEBI" id="CHEBI:37565"/>
    </ligand>
</feature>
<feature type="domain" description="Radical SAM core" evidence="13">
    <location>
        <begin position="4"/>
        <end position="227"/>
    </location>
</feature>
<dbReference type="InterPro" id="IPR000385">
    <property type="entry name" value="MoaA_NifB_PqqE_Fe-S-bd_CS"/>
</dbReference>
<dbReference type="InterPro" id="IPR013785">
    <property type="entry name" value="Aldolase_TIM"/>
</dbReference>
<keyword evidence="9 12" id="KW-0501">Molybdenum cofactor biosynthesis</keyword>
<comment type="catalytic activity">
    <reaction evidence="11 12">
        <text>GTP + AH2 + S-adenosyl-L-methionine = (8S)-3',8-cyclo-7,8-dihydroguanosine 5'-triphosphate + 5'-deoxyadenosine + L-methionine + A + H(+)</text>
        <dbReference type="Rhea" id="RHEA:49576"/>
        <dbReference type="ChEBI" id="CHEBI:13193"/>
        <dbReference type="ChEBI" id="CHEBI:15378"/>
        <dbReference type="ChEBI" id="CHEBI:17319"/>
        <dbReference type="ChEBI" id="CHEBI:17499"/>
        <dbReference type="ChEBI" id="CHEBI:37565"/>
        <dbReference type="ChEBI" id="CHEBI:57844"/>
        <dbReference type="ChEBI" id="CHEBI:59789"/>
        <dbReference type="ChEBI" id="CHEBI:131766"/>
        <dbReference type="EC" id="4.1.99.22"/>
    </reaction>
</comment>
<dbReference type="RefSeq" id="WP_015393101.1">
    <property type="nucleotide sequence ID" value="NC_020291.1"/>
</dbReference>
<dbReference type="eggNOG" id="COG2896">
    <property type="taxonomic scope" value="Bacteria"/>
</dbReference>
<evidence type="ECO:0000256" key="11">
    <source>
        <dbReference type="ARBA" id="ARBA00048697"/>
    </source>
</evidence>
<keyword evidence="4 12" id="KW-0479">Metal-binding</keyword>
<comment type="caution">
    <text evidence="12">Lacks conserved residue(s) required for the propagation of feature annotation.</text>
</comment>
<evidence type="ECO:0000313" key="14">
    <source>
        <dbReference type="EMBL" id="AGF56782.1"/>
    </source>
</evidence>
<feature type="binding site" evidence="12">
    <location>
        <position position="13"/>
    </location>
    <ligand>
        <name>GTP</name>
        <dbReference type="ChEBI" id="CHEBI:37565"/>
    </ligand>
</feature>
<evidence type="ECO:0000256" key="2">
    <source>
        <dbReference type="ARBA" id="ARBA00022485"/>
    </source>
</evidence>
<evidence type="ECO:0000313" key="15">
    <source>
        <dbReference type="Proteomes" id="UP000011728"/>
    </source>
</evidence>
<dbReference type="HAMAP" id="MF_01225_B">
    <property type="entry name" value="MoaA_B"/>
    <property type="match status" value="1"/>
</dbReference>
<keyword evidence="5 12" id="KW-0547">Nucleotide-binding</keyword>
<feature type="binding site" evidence="12">
    <location>
        <position position="251"/>
    </location>
    <ligand>
        <name>[4Fe-4S] cluster</name>
        <dbReference type="ChEBI" id="CHEBI:49883"/>
        <label>2</label>
        <note>4Fe-4S-substrate</note>
    </ligand>
</feature>
<dbReference type="InterPro" id="IPR040064">
    <property type="entry name" value="MoaA-like"/>
</dbReference>
<keyword evidence="3 12" id="KW-0949">S-adenosyl-L-methionine</keyword>
<evidence type="ECO:0000256" key="8">
    <source>
        <dbReference type="ARBA" id="ARBA00023134"/>
    </source>
</evidence>
<comment type="similarity">
    <text evidence="12">Belongs to the radical SAM superfamily. MoaA family.</text>
</comment>
<dbReference type="SFLD" id="SFLDG01067">
    <property type="entry name" value="SPASM/twitch_domain_containing"/>
    <property type="match status" value="1"/>
</dbReference>
<dbReference type="SFLD" id="SFLDG01386">
    <property type="entry name" value="main_SPASM_domain-containing"/>
    <property type="match status" value="1"/>
</dbReference>
<dbReference type="Gene3D" id="3.20.20.70">
    <property type="entry name" value="Aldolase class I"/>
    <property type="match status" value="1"/>
</dbReference>
<keyword evidence="15" id="KW-1185">Reference proteome</keyword>
<evidence type="ECO:0000256" key="3">
    <source>
        <dbReference type="ARBA" id="ARBA00022691"/>
    </source>
</evidence>
<dbReference type="PATRIC" id="fig|931276.5.peg.3038"/>
<feature type="binding site" evidence="12">
    <location>
        <position position="67"/>
    </location>
    <ligand>
        <name>S-adenosyl-L-methionine</name>
        <dbReference type="ChEBI" id="CHEBI:59789"/>
    </ligand>
</feature>
<comment type="cofactor">
    <cofactor evidence="12">
        <name>[4Fe-4S] cluster</name>
        <dbReference type="ChEBI" id="CHEBI:49883"/>
    </cofactor>
    <text evidence="12">Binds 2 [4Fe-4S] clusters. Binds 1 [4Fe-4S] cluster coordinated with 3 cysteines and an exchangeable S-adenosyl-L-methionine and 1 [4Fe-4S] cluster coordinated with 3 cysteines and the GTP-derived substrate.</text>
</comment>
<dbReference type="NCBIfam" id="TIGR02666">
    <property type="entry name" value="moaA"/>
    <property type="match status" value="1"/>
</dbReference>
<dbReference type="Pfam" id="PF04055">
    <property type="entry name" value="Radical_SAM"/>
    <property type="match status" value="1"/>
</dbReference>
<feature type="binding site" evidence="12">
    <location>
        <position position="268"/>
    </location>
    <ligand>
        <name>[4Fe-4S] cluster</name>
        <dbReference type="ChEBI" id="CHEBI:49883"/>
        <label>2</label>
        <note>4Fe-4S-substrate</note>
    </ligand>
</feature>
<dbReference type="EMBL" id="CP004121">
    <property type="protein sequence ID" value="AGF56782.1"/>
    <property type="molecule type" value="Genomic_DNA"/>
</dbReference>
<dbReference type="SFLD" id="SFLDS00029">
    <property type="entry name" value="Radical_SAM"/>
    <property type="match status" value="1"/>
</dbReference>
<keyword evidence="2 12" id="KW-0004">4Fe-4S</keyword>
<keyword evidence="6 12" id="KW-0408">Iron</keyword>
<dbReference type="GO" id="GO:0061798">
    <property type="term" value="F:GTP 3',8'-cyclase activity"/>
    <property type="evidence" value="ECO:0007669"/>
    <property type="project" value="UniProtKB-UniRule"/>
</dbReference>
<accession>M1MZJ8</accession>
<keyword evidence="7 12" id="KW-0411">Iron-sulfur</keyword>
<dbReference type="GO" id="GO:0005525">
    <property type="term" value="F:GTP binding"/>
    <property type="evidence" value="ECO:0007669"/>
    <property type="project" value="UniProtKB-UniRule"/>
</dbReference>
<feature type="binding site" evidence="12">
    <location>
        <position position="155"/>
    </location>
    <ligand>
        <name>GTP</name>
        <dbReference type="ChEBI" id="CHEBI:37565"/>
    </ligand>
</feature>
<evidence type="ECO:0000256" key="1">
    <source>
        <dbReference type="ARBA" id="ARBA00012167"/>
    </source>
</evidence>
<keyword evidence="8 12" id="KW-0342">GTP-binding</keyword>
<proteinExistence type="inferred from homology"/>
<evidence type="ECO:0000256" key="5">
    <source>
        <dbReference type="ARBA" id="ARBA00022741"/>
    </source>
</evidence>
<dbReference type="GO" id="GO:0046872">
    <property type="term" value="F:metal ion binding"/>
    <property type="evidence" value="ECO:0007669"/>
    <property type="project" value="UniProtKB-KW"/>
</dbReference>
<dbReference type="PROSITE" id="PS01305">
    <property type="entry name" value="MOAA_NIFB_PQQE"/>
    <property type="match status" value="1"/>
</dbReference>
<feature type="binding site" evidence="12">
    <location>
        <position position="118"/>
    </location>
    <ligand>
        <name>S-adenosyl-L-methionine</name>
        <dbReference type="ChEBI" id="CHEBI:59789"/>
    </ligand>
</feature>
<dbReference type="STRING" id="36745.CLSAP_27570"/>
<evidence type="ECO:0000256" key="9">
    <source>
        <dbReference type="ARBA" id="ARBA00023150"/>
    </source>
</evidence>
<evidence type="ECO:0000256" key="4">
    <source>
        <dbReference type="ARBA" id="ARBA00022723"/>
    </source>
</evidence>
<dbReference type="SMART" id="SM00729">
    <property type="entry name" value="Elp3"/>
    <property type="match status" value="1"/>
</dbReference>
<evidence type="ECO:0000256" key="10">
    <source>
        <dbReference type="ARBA" id="ARBA00023239"/>
    </source>
</evidence>
<dbReference type="GO" id="GO:0061799">
    <property type="term" value="F:cyclic pyranopterin monophosphate synthase activity"/>
    <property type="evidence" value="ECO:0007669"/>
    <property type="project" value="TreeGrafter"/>
</dbReference>
<feature type="binding site" evidence="12">
    <location>
        <position position="24"/>
    </location>
    <ligand>
        <name>[4Fe-4S] cluster</name>
        <dbReference type="ChEBI" id="CHEBI:49883"/>
        <label>1</label>
        <note>4Fe-4S-S-AdoMet</note>
    </ligand>
</feature>
<dbReference type="InterPro" id="IPR050105">
    <property type="entry name" value="MoCo_biosynth_MoaA/MoaC"/>
</dbReference>
<dbReference type="CDD" id="cd21117">
    <property type="entry name" value="Twitch_MoaA"/>
    <property type="match status" value="1"/>
</dbReference>
<dbReference type="InterPro" id="IPR058240">
    <property type="entry name" value="rSAM_sf"/>
</dbReference>
<feature type="binding site" evidence="12">
    <location>
        <position position="254"/>
    </location>
    <ligand>
        <name>[4Fe-4S] cluster</name>
        <dbReference type="ChEBI" id="CHEBI:49883"/>
        <label>2</label>
        <note>4Fe-4S-substrate</note>
    </ligand>
</feature>
<dbReference type="HOGENOM" id="CLU_009273_0_1_9"/>
<name>M1MZJ8_9CLOT</name>
<feature type="binding site" evidence="12">
    <location>
        <position position="26"/>
    </location>
    <ligand>
        <name>S-adenosyl-L-methionine</name>
        <dbReference type="ChEBI" id="CHEBI:59789"/>
    </ligand>
</feature>
<dbReference type="UniPathway" id="UPA00344"/>
<gene>
    <name evidence="14" type="primary">moaA2</name>
    <name evidence="12" type="synonym">moaA</name>
    <name evidence="14" type="ORF">Cspa_c30210</name>
</gene>
<dbReference type="OrthoDB" id="9763993at2"/>
<dbReference type="SFLD" id="SFLDG01383">
    <property type="entry name" value="cyclic_pyranopterin_phosphate"/>
    <property type="match status" value="1"/>
</dbReference>
<comment type="subunit">
    <text evidence="12">Monomer and homodimer.</text>
</comment>
<feature type="binding site" evidence="12">
    <location>
        <position position="27"/>
    </location>
    <ligand>
        <name>[4Fe-4S] cluster</name>
        <dbReference type="ChEBI" id="CHEBI:49883"/>
        <label>1</label>
        <note>4Fe-4S-S-AdoMet</note>
    </ligand>
</feature>
<dbReference type="GO" id="GO:1904047">
    <property type="term" value="F:S-adenosyl-L-methionine binding"/>
    <property type="evidence" value="ECO:0007669"/>
    <property type="project" value="UniProtKB-UniRule"/>
</dbReference>
<dbReference type="InterPro" id="IPR010505">
    <property type="entry name" value="MoaA_twitch"/>
</dbReference>
<dbReference type="EC" id="4.1.99.22" evidence="1 12"/>
<evidence type="ECO:0000256" key="7">
    <source>
        <dbReference type="ARBA" id="ARBA00023014"/>
    </source>
</evidence>
<feature type="binding site" evidence="12">
    <location>
        <position position="20"/>
    </location>
    <ligand>
        <name>[4Fe-4S] cluster</name>
        <dbReference type="ChEBI" id="CHEBI:49883"/>
        <label>1</label>
        <note>4Fe-4S-S-AdoMet</note>
    </ligand>
</feature>
<dbReference type="GO" id="GO:0051539">
    <property type="term" value="F:4 iron, 4 sulfur cluster binding"/>
    <property type="evidence" value="ECO:0007669"/>
    <property type="project" value="UniProtKB-UniRule"/>
</dbReference>
<dbReference type="GO" id="GO:0006777">
    <property type="term" value="P:Mo-molybdopterin cofactor biosynthetic process"/>
    <property type="evidence" value="ECO:0007669"/>
    <property type="project" value="UniProtKB-UniRule"/>
</dbReference>
<reference evidence="14 15" key="1">
    <citation type="submission" date="2013-02" db="EMBL/GenBank/DDBJ databases">
        <title>Genome sequence of Clostridium saccharoperbutylacetonicum N1-4(HMT).</title>
        <authorList>
            <person name="Poehlein A."/>
            <person name="Daniel R."/>
        </authorList>
    </citation>
    <scope>NUCLEOTIDE SEQUENCE [LARGE SCALE GENOMIC DNA]</scope>
    <source>
        <strain evidence="15">N1-4(HMT)</strain>
    </source>
</reference>